<reference evidence="10" key="1">
    <citation type="journal article" date="2021" name="PeerJ">
        <title>Extensive microbial diversity within the chicken gut microbiome revealed by metagenomics and culture.</title>
        <authorList>
            <person name="Gilroy R."/>
            <person name="Ravi A."/>
            <person name="Getino M."/>
            <person name="Pursley I."/>
            <person name="Horton D.L."/>
            <person name="Alikhan N.F."/>
            <person name="Baker D."/>
            <person name="Gharbi K."/>
            <person name="Hall N."/>
            <person name="Watson M."/>
            <person name="Adriaenssens E.M."/>
            <person name="Foster-Nyarko E."/>
            <person name="Jarju S."/>
            <person name="Secka A."/>
            <person name="Antonio M."/>
            <person name="Oren A."/>
            <person name="Chaudhuri R.R."/>
            <person name="La Ragione R."/>
            <person name="Hildebrand F."/>
            <person name="Pallen M.J."/>
        </authorList>
    </citation>
    <scope>NUCLEOTIDE SEQUENCE</scope>
    <source>
        <strain evidence="10">ChiGjej3B3-11674</strain>
    </source>
</reference>
<evidence type="ECO:0000256" key="5">
    <source>
        <dbReference type="ARBA" id="ARBA00022679"/>
    </source>
</evidence>
<evidence type="ECO:0000256" key="2">
    <source>
        <dbReference type="ARBA" id="ARBA00004370"/>
    </source>
</evidence>
<feature type="transmembrane region" description="Helical" evidence="8">
    <location>
        <begin position="158"/>
        <end position="178"/>
    </location>
</feature>
<dbReference type="SMART" id="SM00388">
    <property type="entry name" value="HisKA"/>
    <property type="match status" value="1"/>
</dbReference>
<evidence type="ECO:0000256" key="3">
    <source>
        <dbReference type="ARBA" id="ARBA00012438"/>
    </source>
</evidence>
<dbReference type="Pfam" id="PF00512">
    <property type="entry name" value="HisKA"/>
    <property type="match status" value="1"/>
</dbReference>
<dbReference type="Gene3D" id="1.10.287.130">
    <property type="match status" value="1"/>
</dbReference>
<keyword evidence="4" id="KW-0597">Phosphoprotein</keyword>
<comment type="catalytic activity">
    <reaction evidence="1">
        <text>ATP + protein L-histidine = ADP + protein N-phospho-L-histidine.</text>
        <dbReference type="EC" id="2.7.13.3"/>
    </reaction>
</comment>
<organism evidence="10 11">
    <name type="scientific">Candidatus Mediterraneibacter tabaqchaliae</name>
    <dbReference type="NCBI Taxonomy" id="2838689"/>
    <lineage>
        <taxon>Bacteria</taxon>
        <taxon>Bacillati</taxon>
        <taxon>Bacillota</taxon>
        <taxon>Clostridia</taxon>
        <taxon>Lachnospirales</taxon>
        <taxon>Lachnospiraceae</taxon>
        <taxon>Mediterraneibacter</taxon>
    </lineage>
</organism>
<dbReference type="EMBL" id="DWUV01000076">
    <property type="protein sequence ID" value="HJD33718.1"/>
    <property type="molecule type" value="Genomic_DNA"/>
</dbReference>
<dbReference type="GO" id="GO:0000155">
    <property type="term" value="F:phosphorelay sensor kinase activity"/>
    <property type="evidence" value="ECO:0007669"/>
    <property type="project" value="InterPro"/>
</dbReference>
<comment type="subcellular location">
    <subcellularLocation>
        <location evidence="2">Membrane</location>
    </subcellularLocation>
</comment>
<dbReference type="PROSITE" id="PS50109">
    <property type="entry name" value="HIS_KIN"/>
    <property type="match status" value="1"/>
</dbReference>
<dbReference type="PANTHER" id="PTHR45453:SF1">
    <property type="entry name" value="PHOSPHATE REGULON SENSOR PROTEIN PHOR"/>
    <property type="match status" value="1"/>
</dbReference>
<dbReference type="InterPro" id="IPR005467">
    <property type="entry name" value="His_kinase_dom"/>
</dbReference>
<feature type="domain" description="Histidine kinase" evidence="9">
    <location>
        <begin position="244"/>
        <end position="463"/>
    </location>
</feature>
<feature type="transmembrane region" description="Helical" evidence="8">
    <location>
        <begin position="12"/>
        <end position="34"/>
    </location>
</feature>
<dbReference type="CDD" id="cd00075">
    <property type="entry name" value="HATPase"/>
    <property type="match status" value="1"/>
</dbReference>
<evidence type="ECO:0000259" key="9">
    <source>
        <dbReference type="PROSITE" id="PS50109"/>
    </source>
</evidence>
<comment type="caution">
    <text evidence="10">The sequence shown here is derived from an EMBL/GenBank/DDBJ whole genome shotgun (WGS) entry which is preliminary data.</text>
</comment>
<evidence type="ECO:0000313" key="10">
    <source>
        <dbReference type="EMBL" id="HJD33718.1"/>
    </source>
</evidence>
<dbReference type="GO" id="GO:0004721">
    <property type="term" value="F:phosphoprotein phosphatase activity"/>
    <property type="evidence" value="ECO:0007669"/>
    <property type="project" value="TreeGrafter"/>
</dbReference>
<dbReference type="Proteomes" id="UP000823897">
    <property type="component" value="Unassembled WGS sequence"/>
</dbReference>
<sequence>MTSVGKLIRRFVGILVLSMFLLFVVNVVILLAVASTQTPGIGPWTTAQETEAGLQKTETGYTLSAEMTKMLEDKDAWAVYIDNDTRKVLWHTENLPSEIPMQYTIADISSLTRGYLADYPTYTAGSENGLVVVGFPKDRYWKHMSPSWDYDFIRNSPYIALAAIGINAAVVLLIYVTANTKLLRSVRPIADGIQALPTKAPLYVKEKGLLSDLAKDINRTADILQSQRSDLRKKEAARADWISGVSHDIRTPLSMVMGYAGQLEDAPELSEDDRRKAAIIRQQSVKMKNLVNDLNLASKLEYNMQPLRSEQVNMAAVARQCAADFMNTDISGKYPLEWKAQENLPSCVVRGDKTLLGRALNNLLNNAQTHNPDGCHITMGFRVEEDSCCIAIEDDGVGIPEEKLEKLKNTPHYMMNDSGADEHRHGLGLLIVQQIIKAHHGEVRFSSGANGGLRVEIWLPLSSEKKYYT</sequence>
<dbReference type="InterPro" id="IPR003661">
    <property type="entry name" value="HisK_dim/P_dom"/>
</dbReference>
<gene>
    <name evidence="10" type="ORF">H9911_04150</name>
</gene>
<evidence type="ECO:0000256" key="8">
    <source>
        <dbReference type="SAM" id="Phobius"/>
    </source>
</evidence>
<dbReference type="InterPro" id="IPR036097">
    <property type="entry name" value="HisK_dim/P_sf"/>
</dbReference>
<evidence type="ECO:0000256" key="7">
    <source>
        <dbReference type="ARBA" id="ARBA00023012"/>
    </source>
</evidence>
<evidence type="ECO:0000313" key="11">
    <source>
        <dbReference type="Proteomes" id="UP000823897"/>
    </source>
</evidence>
<dbReference type="SMART" id="SM00387">
    <property type="entry name" value="HATPase_c"/>
    <property type="match status" value="1"/>
</dbReference>
<dbReference type="EC" id="2.7.13.3" evidence="3"/>
<protein>
    <recommendedName>
        <fullName evidence="3">histidine kinase</fullName>
        <ecNumber evidence="3">2.7.13.3</ecNumber>
    </recommendedName>
</protein>
<dbReference type="InterPro" id="IPR050351">
    <property type="entry name" value="BphY/WalK/GraS-like"/>
</dbReference>
<dbReference type="CDD" id="cd00082">
    <property type="entry name" value="HisKA"/>
    <property type="match status" value="1"/>
</dbReference>
<dbReference type="Gene3D" id="3.30.565.10">
    <property type="entry name" value="Histidine kinase-like ATPase, C-terminal domain"/>
    <property type="match status" value="1"/>
</dbReference>
<keyword evidence="8" id="KW-0812">Transmembrane</keyword>
<dbReference type="AlphaFoldDB" id="A0A9D2U2W2"/>
<dbReference type="PANTHER" id="PTHR45453">
    <property type="entry name" value="PHOSPHATE REGULON SENSOR PROTEIN PHOR"/>
    <property type="match status" value="1"/>
</dbReference>
<evidence type="ECO:0000256" key="6">
    <source>
        <dbReference type="ARBA" id="ARBA00022777"/>
    </source>
</evidence>
<dbReference type="InterPro" id="IPR036890">
    <property type="entry name" value="HATPase_C_sf"/>
</dbReference>
<keyword evidence="6 10" id="KW-0418">Kinase</keyword>
<dbReference type="PRINTS" id="PR00344">
    <property type="entry name" value="BCTRLSENSOR"/>
</dbReference>
<keyword evidence="8" id="KW-0472">Membrane</keyword>
<dbReference type="Pfam" id="PF02518">
    <property type="entry name" value="HATPase_c"/>
    <property type="match status" value="1"/>
</dbReference>
<dbReference type="SUPFAM" id="SSF47384">
    <property type="entry name" value="Homodimeric domain of signal transducing histidine kinase"/>
    <property type="match status" value="1"/>
</dbReference>
<name>A0A9D2U2W2_9FIRM</name>
<keyword evidence="7" id="KW-0902">Two-component regulatory system</keyword>
<evidence type="ECO:0000256" key="1">
    <source>
        <dbReference type="ARBA" id="ARBA00000085"/>
    </source>
</evidence>
<keyword evidence="8" id="KW-1133">Transmembrane helix</keyword>
<evidence type="ECO:0000256" key="4">
    <source>
        <dbReference type="ARBA" id="ARBA00022553"/>
    </source>
</evidence>
<dbReference type="GO" id="GO:0005886">
    <property type="term" value="C:plasma membrane"/>
    <property type="evidence" value="ECO:0007669"/>
    <property type="project" value="TreeGrafter"/>
</dbReference>
<keyword evidence="5" id="KW-0808">Transferase</keyword>
<dbReference type="SUPFAM" id="SSF55874">
    <property type="entry name" value="ATPase domain of HSP90 chaperone/DNA topoisomerase II/histidine kinase"/>
    <property type="match status" value="1"/>
</dbReference>
<dbReference type="InterPro" id="IPR004358">
    <property type="entry name" value="Sig_transdc_His_kin-like_C"/>
</dbReference>
<dbReference type="InterPro" id="IPR003594">
    <property type="entry name" value="HATPase_dom"/>
</dbReference>
<proteinExistence type="predicted"/>
<reference evidence="10" key="2">
    <citation type="submission" date="2021-04" db="EMBL/GenBank/DDBJ databases">
        <authorList>
            <person name="Gilroy R."/>
        </authorList>
    </citation>
    <scope>NUCLEOTIDE SEQUENCE</scope>
    <source>
        <strain evidence="10">ChiGjej3B3-11674</strain>
    </source>
</reference>
<accession>A0A9D2U2W2</accession>
<dbReference type="GO" id="GO:0016036">
    <property type="term" value="P:cellular response to phosphate starvation"/>
    <property type="evidence" value="ECO:0007669"/>
    <property type="project" value="TreeGrafter"/>
</dbReference>